<dbReference type="STRING" id="1298598.JCM21714_180"/>
<dbReference type="eggNOG" id="ENOG5032S0Q">
    <property type="taxonomic scope" value="Bacteria"/>
</dbReference>
<dbReference type="AlphaFoldDB" id="W4VDH6"/>
<sequence length="170" mass="19875">MKWIASIVLIFSLTLLGHEYAKNLANRPKLIRLFKTALQILEAEIVYSHATIREALISVTKQTPEPISNLFLHIAKDIQQEKEELFPIWEKHMEDFHKNSSIQKDDAEILNQFGRTLGQYDIYQQQKYVRLTITHLERNLVEAEEKHQRYGNMSRSIGFLTGMLIVLLLL</sequence>
<dbReference type="PIRSF" id="PIRSF021435">
    <property type="entry name" value="SpoIIIAB"/>
    <property type="match status" value="1"/>
</dbReference>
<name>W4VDH6_9BACI</name>
<dbReference type="RefSeq" id="WP_035720921.1">
    <property type="nucleotide sequence ID" value="NZ_BAVS01000001.1"/>
</dbReference>
<dbReference type="Proteomes" id="UP000019102">
    <property type="component" value="Unassembled WGS sequence"/>
</dbReference>
<keyword evidence="2" id="KW-1185">Reference proteome</keyword>
<comment type="caution">
    <text evidence="1">The sequence shown here is derived from an EMBL/GenBank/DDBJ whole genome shotgun (WGS) entry which is preliminary data.</text>
</comment>
<dbReference type="OrthoDB" id="1957909at2"/>
<dbReference type="NCBIfam" id="TIGR02833">
    <property type="entry name" value="spore_III_AB"/>
    <property type="match status" value="1"/>
</dbReference>
<organism evidence="1 2">
    <name type="scientific">Gracilibacillus boraciitolerans JCM 21714</name>
    <dbReference type="NCBI Taxonomy" id="1298598"/>
    <lineage>
        <taxon>Bacteria</taxon>
        <taxon>Bacillati</taxon>
        <taxon>Bacillota</taxon>
        <taxon>Bacilli</taxon>
        <taxon>Bacillales</taxon>
        <taxon>Bacillaceae</taxon>
        <taxon>Gracilibacillus</taxon>
    </lineage>
</organism>
<reference evidence="1 2" key="1">
    <citation type="journal article" date="2014" name="Genome Announc.">
        <title>Draft Genome Sequence of the Boron-Tolerant and Moderately Halotolerant Bacterium Gracilibacillus boraciitolerans JCM 21714T.</title>
        <authorList>
            <person name="Ahmed I."/>
            <person name="Oshima K."/>
            <person name="Suda W."/>
            <person name="Kitamura K."/>
            <person name="Iida T."/>
            <person name="Ohmori Y."/>
            <person name="Fujiwara T."/>
            <person name="Hattori M."/>
            <person name="Ohkuma M."/>
        </authorList>
    </citation>
    <scope>NUCLEOTIDE SEQUENCE [LARGE SCALE GENOMIC DNA]</scope>
    <source>
        <strain evidence="1 2">JCM 21714</strain>
    </source>
</reference>
<gene>
    <name evidence="1" type="ORF">JCM21714_180</name>
</gene>
<proteinExistence type="predicted"/>
<accession>W4VDH6</accession>
<evidence type="ECO:0000313" key="1">
    <source>
        <dbReference type="EMBL" id="GAE91236.1"/>
    </source>
</evidence>
<dbReference type="EMBL" id="BAVS01000001">
    <property type="protein sequence ID" value="GAE91236.1"/>
    <property type="molecule type" value="Genomic_DNA"/>
</dbReference>
<protein>
    <submittedName>
        <fullName evidence="1">Stage III sporulation protein AB</fullName>
    </submittedName>
</protein>
<dbReference type="Pfam" id="PF09548">
    <property type="entry name" value="Spore_III_AB"/>
    <property type="match status" value="1"/>
</dbReference>
<evidence type="ECO:0000313" key="2">
    <source>
        <dbReference type="Proteomes" id="UP000019102"/>
    </source>
</evidence>
<dbReference type="InterPro" id="IPR014198">
    <property type="entry name" value="Spore_III_AB"/>
</dbReference>